<organism evidence="3 4">
    <name type="scientific">Salibacterium halotolerans</name>
    <dbReference type="NCBI Taxonomy" id="1884432"/>
    <lineage>
        <taxon>Bacteria</taxon>
        <taxon>Bacillati</taxon>
        <taxon>Bacillota</taxon>
        <taxon>Bacilli</taxon>
        <taxon>Bacillales</taxon>
        <taxon>Bacillaceae</taxon>
    </lineage>
</organism>
<feature type="transmembrane region" description="Helical" evidence="2">
    <location>
        <begin position="45"/>
        <end position="62"/>
    </location>
</feature>
<dbReference type="RefSeq" id="WP_093337152.1">
    <property type="nucleotide sequence ID" value="NZ_FOXD01000010.1"/>
</dbReference>
<accession>A0A1I5T5C8</accession>
<proteinExistence type="predicted"/>
<dbReference type="AlphaFoldDB" id="A0A1I5T5C8"/>
<keyword evidence="4" id="KW-1185">Reference proteome</keyword>
<keyword evidence="2" id="KW-1133">Transmembrane helix</keyword>
<dbReference type="Proteomes" id="UP000198892">
    <property type="component" value="Unassembled WGS sequence"/>
</dbReference>
<sequence length="188" mass="21296">MIWMLDPWLFYLLLSVLLLCITFSAGILLHRLIQKNEKKTKGKERAAALILAAVMAVLYLYAAEWFTDRAAAGERVVTSSGIQETQSAQSVVIPFGTYAVVERLYDFGYTRDVEQNGETIRYTFTINDAEAFLNEYENYIEGNGVFVNRGRIAFEQLYEEEWQPKLPSASESSTGFPGVKVEQRTISP</sequence>
<keyword evidence="2" id="KW-0812">Transmembrane</keyword>
<gene>
    <name evidence="3" type="ORF">SAMN05518683_11019</name>
</gene>
<protein>
    <submittedName>
        <fullName evidence="3">Uncharacterized protein</fullName>
    </submittedName>
</protein>
<dbReference type="EMBL" id="FOXD01000010">
    <property type="protein sequence ID" value="SFP78213.1"/>
    <property type="molecule type" value="Genomic_DNA"/>
</dbReference>
<reference evidence="4" key="1">
    <citation type="submission" date="2016-10" db="EMBL/GenBank/DDBJ databases">
        <authorList>
            <person name="Varghese N."/>
            <person name="Submissions S."/>
        </authorList>
    </citation>
    <scope>NUCLEOTIDE SEQUENCE [LARGE SCALE GENOMIC DNA]</scope>
    <source>
        <strain evidence="4">S7</strain>
    </source>
</reference>
<dbReference type="OrthoDB" id="2965811at2"/>
<feature type="region of interest" description="Disordered" evidence="1">
    <location>
        <begin position="167"/>
        <end position="188"/>
    </location>
</feature>
<evidence type="ECO:0000313" key="3">
    <source>
        <dbReference type="EMBL" id="SFP78213.1"/>
    </source>
</evidence>
<evidence type="ECO:0000313" key="4">
    <source>
        <dbReference type="Proteomes" id="UP000198892"/>
    </source>
</evidence>
<evidence type="ECO:0000256" key="1">
    <source>
        <dbReference type="SAM" id="MobiDB-lite"/>
    </source>
</evidence>
<evidence type="ECO:0000256" key="2">
    <source>
        <dbReference type="SAM" id="Phobius"/>
    </source>
</evidence>
<feature type="transmembrane region" description="Helical" evidence="2">
    <location>
        <begin position="12"/>
        <end position="33"/>
    </location>
</feature>
<keyword evidence="2" id="KW-0472">Membrane</keyword>
<name>A0A1I5T5C8_9BACI</name>